<feature type="region of interest" description="Disordered" evidence="5">
    <location>
        <begin position="527"/>
        <end position="568"/>
    </location>
</feature>
<feature type="compositionally biased region" description="Low complexity" evidence="5">
    <location>
        <begin position="537"/>
        <end position="561"/>
    </location>
</feature>
<dbReference type="GO" id="GO:0005886">
    <property type="term" value="C:plasma membrane"/>
    <property type="evidence" value="ECO:0007669"/>
    <property type="project" value="UniProtKB-SubCell"/>
</dbReference>
<evidence type="ECO:0000256" key="6">
    <source>
        <dbReference type="SAM" id="Phobius"/>
    </source>
</evidence>
<protein>
    <submittedName>
        <fullName evidence="8">MFS transporter</fullName>
    </submittedName>
</protein>
<feature type="region of interest" description="Disordered" evidence="5">
    <location>
        <begin position="1"/>
        <end position="57"/>
    </location>
</feature>
<feature type="transmembrane region" description="Helical" evidence="6">
    <location>
        <begin position="424"/>
        <end position="448"/>
    </location>
</feature>
<accession>A0A6N9UJD1</accession>
<feature type="transmembrane region" description="Helical" evidence="6">
    <location>
        <begin position="333"/>
        <end position="354"/>
    </location>
</feature>
<evidence type="ECO:0000256" key="4">
    <source>
        <dbReference type="ARBA" id="ARBA00023136"/>
    </source>
</evidence>
<evidence type="ECO:0000259" key="7">
    <source>
        <dbReference type="PROSITE" id="PS50850"/>
    </source>
</evidence>
<keyword evidence="2 6" id="KW-0812">Transmembrane</keyword>
<dbReference type="Gene3D" id="1.20.1250.20">
    <property type="entry name" value="MFS general substrate transporter like domains"/>
    <property type="match status" value="2"/>
</dbReference>
<proteinExistence type="predicted"/>
<feature type="transmembrane region" description="Helical" evidence="6">
    <location>
        <begin position="306"/>
        <end position="326"/>
    </location>
</feature>
<feature type="transmembrane region" description="Helical" evidence="6">
    <location>
        <begin position="204"/>
        <end position="225"/>
    </location>
</feature>
<feature type="transmembrane region" description="Helical" evidence="6">
    <location>
        <begin position="113"/>
        <end position="134"/>
    </location>
</feature>
<dbReference type="EMBL" id="JAAGMB010000351">
    <property type="protein sequence ID" value="NEB17991.1"/>
    <property type="molecule type" value="Genomic_DNA"/>
</dbReference>
<feature type="transmembrane region" description="Helical" evidence="6">
    <location>
        <begin position="276"/>
        <end position="300"/>
    </location>
</feature>
<evidence type="ECO:0000256" key="2">
    <source>
        <dbReference type="ARBA" id="ARBA00022692"/>
    </source>
</evidence>
<dbReference type="PANTHER" id="PTHR23508">
    <property type="entry name" value="CARBOXYLIC ACID TRANSPORTER PROTEIN HOMOLOG"/>
    <property type="match status" value="1"/>
</dbReference>
<feature type="compositionally biased region" description="Basic residues" evidence="5">
    <location>
        <begin position="21"/>
        <end position="39"/>
    </location>
</feature>
<feature type="transmembrane region" description="Helical" evidence="6">
    <location>
        <begin position="170"/>
        <end position="192"/>
    </location>
</feature>
<feature type="transmembrane region" description="Helical" evidence="6">
    <location>
        <begin position="401"/>
        <end position="418"/>
    </location>
</feature>
<evidence type="ECO:0000256" key="1">
    <source>
        <dbReference type="ARBA" id="ARBA00004651"/>
    </source>
</evidence>
<sequence>MTENDIDANDRCAQREDRRCGRPHQPLRPRHGYGRRWRGRGGAPPSRARRGAHPGDTVTTKSAAALPWYREVSRTQWKSFFAAWIGYVLDGFDFVLITLVLTEISDEFGLSTVEAAGLVSGAFITRWLGGAVLGAAGDRFGRKASMVASILLYSIGTFACGFAWNYTSLFTARLLIGMGMAGEYSASATYVLESWPARVRNRASGFLISGFSIGSVLAAECYKWVVPSLGWRWMFFLGVLPVIVALWVRRALPEAEEWSASVGERSQRPNPFRPLFATRALATVNTVLVVLGTVTLFAVFSPVGAGAVPVLSVLAGACLVALAVQLGGRKGWLLYLSLIVTVFVAFLYTWPIQALLPTYLKNDLGYTPGQVTDALYFAGFGTAAGCVLAGFVGDWIGTRKAYAFTLVASLAFVFPVFATKDNLFLMGVLLFALQALSFGISGLLPRYIGGHFPTGSRGSGLGFTYNVGALGGAVAPVLGARLAEGRSLGTSLALLTFAGTILVVLLVGFDVPARLNRLIDPDAPRDHLAHGVPAADGPTAGPEPAASAAGQSPGQQPAAGRPGSGGRD</sequence>
<dbReference type="NCBIfam" id="NF003024">
    <property type="entry name" value="PRK03893.1"/>
    <property type="match status" value="1"/>
</dbReference>
<dbReference type="AlphaFoldDB" id="A0A6N9UJD1"/>
<gene>
    <name evidence="8" type="ORF">G3I46_15945</name>
</gene>
<feature type="transmembrane region" description="Helical" evidence="6">
    <location>
        <begin position="80"/>
        <end position="101"/>
    </location>
</feature>
<dbReference type="PANTHER" id="PTHR23508:SF3">
    <property type="entry name" value="SIALIC ACID TRANSPORTER NANT"/>
    <property type="match status" value="1"/>
</dbReference>
<organism evidence="8 9">
    <name type="scientific">Streptomyces coelicoflavus</name>
    <dbReference type="NCBI Taxonomy" id="285562"/>
    <lineage>
        <taxon>Bacteria</taxon>
        <taxon>Bacillati</taxon>
        <taxon>Actinomycetota</taxon>
        <taxon>Actinomycetes</taxon>
        <taxon>Kitasatosporales</taxon>
        <taxon>Streptomycetaceae</taxon>
        <taxon>Streptomyces</taxon>
    </lineage>
</organism>
<reference evidence="8 9" key="1">
    <citation type="submission" date="2020-01" db="EMBL/GenBank/DDBJ databases">
        <title>Insect and environment-associated Actinomycetes.</title>
        <authorList>
            <person name="Currrie C."/>
            <person name="Chevrette M."/>
            <person name="Carlson C."/>
            <person name="Stubbendieck R."/>
            <person name="Wendt-Pienkowski E."/>
        </authorList>
    </citation>
    <scope>NUCLEOTIDE SEQUENCE [LARGE SCALE GENOMIC DNA]</scope>
    <source>
        <strain evidence="8 9">SID14172</strain>
    </source>
</reference>
<feature type="compositionally biased region" description="Basic and acidic residues" evidence="5">
    <location>
        <begin position="8"/>
        <end position="20"/>
    </location>
</feature>
<dbReference type="Proteomes" id="UP000469545">
    <property type="component" value="Unassembled WGS sequence"/>
</dbReference>
<keyword evidence="4 6" id="KW-0472">Membrane</keyword>
<comment type="subcellular location">
    <subcellularLocation>
        <location evidence="1">Cell membrane</location>
        <topology evidence="1">Multi-pass membrane protein</topology>
    </subcellularLocation>
</comment>
<dbReference type="Pfam" id="PF07690">
    <property type="entry name" value="MFS_1"/>
    <property type="match status" value="1"/>
</dbReference>
<feature type="domain" description="Major facilitator superfamily (MFS) profile" evidence="7">
    <location>
        <begin position="79"/>
        <end position="516"/>
    </location>
</feature>
<comment type="caution">
    <text evidence="8">The sequence shown here is derived from an EMBL/GenBank/DDBJ whole genome shotgun (WGS) entry which is preliminary data.</text>
</comment>
<dbReference type="GO" id="GO:0046943">
    <property type="term" value="F:carboxylic acid transmembrane transporter activity"/>
    <property type="evidence" value="ECO:0007669"/>
    <property type="project" value="TreeGrafter"/>
</dbReference>
<feature type="transmembrane region" description="Helical" evidence="6">
    <location>
        <begin position="146"/>
        <end position="164"/>
    </location>
</feature>
<keyword evidence="3 6" id="KW-1133">Transmembrane helix</keyword>
<feature type="transmembrane region" description="Helical" evidence="6">
    <location>
        <begin position="460"/>
        <end position="482"/>
    </location>
</feature>
<feature type="transmembrane region" description="Helical" evidence="6">
    <location>
        <begin position="374"/>
        <end position="392"/>
    </location>
</feature>
<dbReference type="InterPro" id="IPR020846">
    <property type="entry name" value="MFS_dom"/>
</dbReference>
<dbReference type="SUPFAM" id="SSF103473">
    <property type="entry name" value="MFS general substrate transporter"/>
    <property type="match status" value="1"/>
</dbReference>
<dbReference type="PROSITE" id="PS50850">
    <property type="entry name" value="MFS"/>
    <property type="match status" value="1"/>
</dbReference>
<name>A0A6N9UJD1_9ACTN</name>
<dbReference type="InterPro" id="IPR011701">
    <property type="entry name" value="MFS"/>
</dbReference>
<feature type="transmembrane region" description="Helical" evidence="6">
    <location>
        <begin position="488"/>
        <end position="509"/>
    </location>
</feature>
<evidence type="ECO:0000313" key="9">
    <source>
        <dbReference type="Proteomes" id="UP000469545"/>
    </source>
</evidence>
<keyword evidence="9" id="KW-1185">Reference proteome</keyword>
<dbReference type="InterPro" id="IPR036259">
    <property type="entry name" value="MFS_trans_sf"/>
</dbReference>
<dbReference type="CDD" id="cd17316">
    <property type="entry name" value="MFS_SV2_like"/>
    <property type="match status" value="1"/>
</dbReference>
<evidence type="ECO:0000256" key="3">
    <source>
        <dbReference type="ARBA" id="ARBA00022989"/>
    </source>
</evidence>
<evidence type="ECO:0000313" key="8">
    <source>
        <dbReference type="EMBL" id="NEB17991.1"/>
    </source>
</evidence>
<feature type="transmembrane region" description="Helical" evidence="6">
    <location>
        <begin position="231"/>
        <end position="248"/>
    </location>
</feature>
<evidence type="ECO:0000256" key="5">
    <source>
        <dbReference type="SAM" id="MobiDB-lite"/>
    </source>
</evidence>